<organism evidence="1">
    <name type="scientific">CrAss-like virus sp. ctt4r3</name>
    <dbReference type="NCBI Taxonomy" id="2823619"/>
    <lineage>
        <taxon>Viruses</taxon>
        <taxon>Duplodnaviria</taxon>
        <taxon>Heunggongvirae</taxon>
        <taxon>Uroviricota</taxon>
        <taxon>Caudoviricetes</taxon>
        <taxon>Crassvirales</taxon>
    </lineage>
</organism>
<sequence>MIRFGIILGLFHRVFQFVGEGVLFIIVRLFYICKAVNGAF</sequence>
<protein>
    <submittedName>
        <fullName evidence="1">Uncharacterized protein</fullName>
    </submittedName>
</protein>
<dbReference type="EMBL" id="BK014649">
    <property type="protein sequence ID" value="DAD65820.1"/>
    <property type="molecule type" value="Genomic_DNA"/>
</dbReference>
<evidence type="ECO:0000313" key="1">
    <source>
        <dbReference type="EMBL" id="DAD65820.1"/>
    </source>
</evidence>
<name>A0A8S5L7D5_9CAUD</name>
<proteinExistence type="predicted"/>
<reference evidence="1" key="1">
    <citation type="journal article" date="2021" name="Proc. Natl. Acad. Sci. U.S.A.">
        <title>A Catalog of Tens of Thousands of Viruses from Human Metagenomes Reveals Hidden Associations with Chronic Diseases.</title>
        <authorList>
            <person name="Tisza M.J."/>
            <person name="Buck C.B."/>
        </authorList>
    </citation>
    <scope>NUCLEOTIDE SEQUENCE</scope>
    <source>
        <strain evidence="1">Ctt4r3</strain>
    </source>
</reference>
<accession>A0A8S5L7D5</accession>